<organism evidence="10 11">
    <name type="scientific">Trinickia caryophylli</name>
    <name type="common">Paraburkholderia caryophylli</name>
    <dbReference type="NCBI Taxonomy" id="28094"/>
    <lineage>
        <taxon>Bacteria</taxon>
        <taxon>Pseudomonadati</taxon>
        <taxon>Pseudomonadota</taxon>
        <taxon>Betaproteobacteria</taxon>
        <taxon>Burkholderiales</taxon>
        <taxon>Burkholderiaceae</taxon>
        <taxon>Trinickia</taxon>
    </lineage>
</organism>
<dbReference type="GO" id="GO:0006508">
    <property type="term" value="P:proteolysis"/>
    <property type="evidence" value="ECO:0007669"/>
    <property type="project" value="UniProtKB-KW"/>
</dbReference>
<dbReference type="PANTHER" id="PTHR14218:SF15">
    <property type="entry name" value="TRIPEPTIDYL-PEPTIDASE 1"/>
    <property type="match status" value="1"/>
</dbReference>
<dbReference type="PROSITE" id="PS00138">
    <property type="entry name" value="SUBTILASE_SER"/>
    <property type="match status" value="1"/>
</dbReference>
<keyword evidence="4 7" id="KW-0720">Serine protease</keyword>
<dbReference type="CDD" id="cd04056">
    <property type="entry name" value="Peptidases_S53"/>
    <property type="match status" value="1"/>
</dbReference>
<evidence type="ECO:0000256" key="1">
    <source>
        <dbReference type="ARBA" id="ARBA00022670"/>
    </source>
</evidence>
<dbReference type="PROSITE" id="PS51695">
    <property type="entry name" value="SEDOLISIN"/>
    <property type="match status" value="1"/>
</dbReference>
<protein>
    <submittedName>
        <fullName evidence="10">Sedolisin-B Serine peptidase. MEROPS family S53</fullName>
    </submittedName>
</protein>
<feature type="active site" description="Charge relay system" evidence="7">
    <location>
        <position position="329"/>
    </location>
</feature>
<proteinExistence type="predicted"/>
<feature type="binding site" evidence="7">
    <location>
        <position position="627"/>
    </location>
    <ligand>
        <name>Ca(2+)</name>
        <dbReference type="ChEBI" id="CHEBI:29108"/>
    </ligand>
</feature>
<feature type="signal peptide" evidence="8">
    <location>
        <begin position="1"/>
        <end position="35"/>
    </location>
</feature>
<dbReference type="GeneID" id="95552286"/>
<dbReference type="STRING" id="28094.SAMN06295900_102394"/>
<dbReference type="InterPro" id="IPR050819">
    <property type="entry name" value="Tripeptidyl-peptidase_I"/>
</dbReference>
<keyword evidence="1 7" id="KW-0645">Protease</keyword>
<sequence length="651" mass="67091">MPNSGPLNGLSFRSTNVFVLPLLISASLCAPSAHAAEWVSTRTGAFIVPNTAGSAASGIARSLMASAVATSGYKLKRAGEPALVNTRVMPLEISQPVHVAVVLKTHNAADLDKLVADVSQPGSANYRKFITPEEFKRRFAPTDAEAAAVVAHLKSSGFSNVRVAPGNRAVTAVGNADTVRTAFHAGLKRFRYDGRNVYANDAAASVPASLGSIVDSVLGLQNAVVPKPLSHRLTDSAVAGAADSTRSDSPSTVVVHDVTDYAKIYGASRLPAATGTTVGIVTWGDVSQTIADLKTFTTQAGLPPVDTLVVPGDTGTLADDGNPTEWNLDSQTIVATAGGVKQLIFYSAINGDSNDSELTEGSLIMAMNKAITDNVAKIVNVSLSIDETAENAAGVQAVTDQLFQQAAVQGQIFSVASGDSGVYQASDSPGGTPGMVGTFDGTTVTTTIDLTRRSVAWPANSPYVVAVGGTSLATIDATKWAGETVWNDGLFYADRDAQGQPADNAVRLLAAGSGVSQFEPAPVWQTLALGRSVTKRVLPDVAFAASVKSGARIIVNGQPQVHGGTSLASPIFVGGFARVETAHGNAIGLPTPWLYSNLSHHHSAFHDVTSGNTGYKGSGYSAAAGWDNATGFGSLDFGKLSKVLAPDSGSL</sequence>
<gene>
    <name evidence="10" type="ORF">SAMN06295900_102394</name>
</gene>
<dbReference type="InterPro" id="IPR036852">
    <property type="entry name" value="Peptidase_S8/S53_dom_sf"/>
</dbReference>
<dbReference type="InterPro" id="IPR015366">
    <property type="entry name" value="S53_propep"/>
</dbReference>
<feature type="domain" description="Peptidase S53" evidence="9">
    <location>
        <begin position="252"/>
        <end position="647"/>
    </location>
</feature>
<reference evidence="11" key="1">
    <citation type="submission" date="2017-04" db="EMBL/GenBank/DDBJ databases">
        <authorList>
            <person name="Varghese N."/>
            <person name="Submissions S."/>
        </authorList>
    </citation>
    <scope>NUCLEOTIDE SEQUENCE [LARGE SCALE GENOMIC DNA]</scope>
    <source>
        <strain evidence="11">Ballard 720</strain>
    </source>
</reference>
<keyword evidence="3 7" id="KW-0378">Hydrolase</keyword>
<evidence type="ECO:0000313" key="11">
    <source>
        <dbReference type="Proteomes" id="UP000192911"/>
    </source>
</evidence>
<evidence type="ECO:0000259" key="9">
    <source>
        <dbReference type="PROSITE" id="PS51695"/>
    </source>
</evidence>
<dbReference type="InterPro" id="IPR023828">
    <property type="entry name" value="Peptidase_S8_Ser-AS"/>
</dbReference>
<dbReference type="CDD" id="cd11377">
    <property type="entry name" value="Pro-peptidase_S53"/>
    <property type="match status" value="1"/>
</dbReference>
<keyword evidence="8" id="KW-0732">Signal</keyword>
<dbReference type="RefSeq" id="WP_085225174.1">
    <property type="nucleotide sequence ID" value="NZ_BSQD01000002.1"/>
</dbReference>
<keyword evidence="2 7" id="KW-0479">Metal-binding</keyword>
<feature type="chain" id="PRO_5012869226" evidence="8">
    <location>
        <begin position="36"/>
        <end position="651"/>
    </location>
</feature>
<evidence type="ECO:0000256" key="3">
    <source>
        <dbReference type="ARBA" id="ARBA00022801"/>
    </source>
</evidence>
<feature type="binding site" evidence="7">
    <location>
        <position position="625"/>
    </location>
    <ligand>
        <name>Ca(2+)</name>
        <dbReference type="ChEBI" id="CHEBI:29108"/>
    </ligand>
</feature>
<dbReference type="GO" id="GO:0004252">
    <property type="term" value="F:serine-type endopeptidase activity"/>
    <property type="evidence" value="ECO:0007669"/>
    <property type="project" value="UniProtKB-UniRule"/>
</dbReference>
<keyword evidence="5 7" id="KW-0106">Calcium</keyword>
<dbReference type="Pfam" id="PF09286">
    <property type="entry name" value="Pro-kuma_activ"/>
    <property type="match status" value="1"/>
</dbReference>
<comment type="cofactor">
    <cofactor evidence="7">
        <name>Ca(2+)</name>
        <dbReference type="ChEBI" id="CHEBI:29108"/>
    </cofactor>
    <text evidence="7">Binds 1 Ca(2+) ion per subunit.</text>
</comment>
<dbReference type="SUPFAM" id="SSF52743">
    <property type="entry name" value="Subtilisin-like"/>
    <property type="match status" value="1"/>
</dbReference>
<dbReference type="AlphaFoldDB" id="A0A1X7D4U8"/>
<evidence type="ECO:0000256" key="6">
    <source>
        <dbReference type="ARBA" id="ARBA00023145"/>
    </source>
</evidence>
<evidence type="ECO:0000256" key="4">
    <source>
        <dbReference type="ARBA" id="ARBA00022825"/>
    </source>
</evidence>
<keyword evidence="11" id="KW-1185">Reference proteome</keyword>
<dbReference type="PANTHER" id="PTHR14218">
    <property type="entry name" value="PROTEASE S8 TRIPEPTIDYL PEPTIDASE I CLN2"/>
    <property type="match status" value="1"/>
</dbReference>
<dbReference type="SMART" id="SM00944">
    <property type="entry name" value="Pro-kuma_activ"/>
    <property type="match status" value="1"/>
</dbReference>
<dbReference type="GO" id="GO:0046872">
    <property type="term" value="F:metal ion binding"/>
    <property type="evidence" value="ECO:0007669"/>
    <property type="project" value="UniProtKB-UniRule"/>
</dbReference>
<dbReference type="OrthoDB" id="5481934at2"/>
<feature type="binding site" evidence="7">
    <location>
        <position position="608"/>
    </location>
    <ligand>
        <name>Ca(2+)</name>
        <dbReference type="ChEBI" id="CHEBI:29108"/>
    </ligand>
</feature>
<keyword evidence="6" id="KW-0865">Zymogen</keyword>
<accession>A0A1X7D4U8</accession>
<dbReference type="GO" id="GO:0008240">
    <property type="term" value="F:tripeptidyl-peptidase activity"/>
    <property type="evidence" value="ECO:0007669"/>
    <property type="project" value="TreeGrafter"/>
</dbReference>
<evidence type="ECO:0000256" key="8">
    <source>
        <dbReference type="SAM" id="SignalP"/>
    </source>
</evidence>
<feature type="active site" description="Charge relay system" evidence="7">
    <location>
        <position position="566"/>
    </location>
</feature>
<dbReference type="EMBL" id="FXAH01000002">
    <property type="protein sequence ID" value="SMF08915.1"/>
    <property type="molecule type" value="Genomic_DNA"/>
</dbReference>
<dbReference type="Proteomes" id="UP000192911">
    <property type="component" value="Unassembled WGS sequence"/>
</dbReference>
<evidence type="ECO:0000256" key="2">
    <source>
        <dbReference type="ARBA" id="ARBA00022723"/>
    </source>
</evidence>
<feature type="active site" description="Charge relay system" evidence="7">
    <location>
        <position position="325"/>
    </location>
</feature>
<dbReference type="SUPFAM" id="SSF54897">
    <property type="entry name" value="Protease propeptides/inhibitors"/>
    <property type="match status" value="1"/>
</dbReference>
<name>A0A1X7D4U8_TRICW</name>
<evidence type="ECO:0000256" key="7">
    <source>
        <dbReference type="PROSITE-ProRule" id="PRU01032"/>
    </source>
</evidence>
<dbReference type="Gene3D" id="3.40.50.200">
    <property type="entry name" value="Peptidase S8/S53 domain"/>
    <property type="match status" value="1"/>
</dbReference>
<evidence type="ECO:0000313" key="10">
    <source>
        <dbReference type="EMBL" id="SMF08915.1"/>
    </source>
</evidence>
<dbReference type="InterPro" id="IPR030400">
    <property type="entry name" value="Sedolisin_dom"/>
</dbReference>
<evidence type="ECO:0000256" key="5">
    <source>
        <dbReference type="ARBA" id="ARBA00022837"/>
    </source>
</evidence>
<feature type="binding site" evidence="7">
    <location>
        <position position="607"/>
    </location>
    <ligand>
        <name>Ca(2+)</name>
        <dbReference type="ChEBI" id="CHEBI:29108"/>
    </ligand>
</feature>